<dbReference type="GO" id="GO:0031267">
    <property type="term" value="F:small GTPase binding"/>
    <property type="evidence" value="ECO:0007669"/>
    <property type="project" value="InterPro"/>
</dbReference>
<dbReference type="EMBL" id="GL453577">
    <property type="protein sequence ID" value="EFN75843.1"/>
    <property type="molecule type" value="Genomic_DNA"/>
</dbReference>
<dbReference type="PANTHER" id="PTHR46070:SF1">
    <property type="entry name" value="PINSTRIPE, ISOFORM A"/>
    <property type="match status" value="1"/>
</dbReference>
<evidence type="ECO:0000313" key="2">
    <source>
        <dbReference type="Proteomes" id="UP000008237"/>
    </source>
</evidence>
<keyword evidence="2" id="KW-1185">Reference proteome</keyword>
<dbReference type="GO" id="GO:0005085">
    <property type="term" value="F:guanyl-nucleotide exchange factor activity"/>
    <property type="evidence" value="ECO:0007669"/>
    <property type="project" value="InterPro"/>
</dbReference>
<reference evidence="1 2" key="1">
    <citation type="journal article" date="2010" name="Science">
        <title>Genomic comparison of the ants Camponotus floridanus and Harpegnathos saltator.</title>
        <authorList>
            <person name="Bonasio R."/>
            <person name="Zhang G."/>
            <person name="Ye C."/>
            <person name="Mutti N.S."/>
            <person name="Fang X."/>
            <person name="Qin N."/>
            <person name="Donahue G."/>
            <person name="Yang P."/>
            <person name="Li Q."/>
            <person name="Li C."/>
            <person name="Zhang P."/>
            <person name="Huang Z."/>
            <person name="Berger S.L."/>
            <person name="Reinberg D."/>
            <person name="Wang J."/>
            <person name="Liebig J."/>
        </authorList>
    </citation>
    <scope>NUCLEOTIDE SEQUENCE [LARGE SCALE GENOMIC DNA]</scope>
    <source>
        <strain evidence="1 2">R22 G/1</strain>
    </source>
</reference>
<dbReference type="PANTHER" id="PTHR46070">
    <property type="entry name" value="PINSTRIPE, ISOFORM A"/>
    <property type="match status" value="1"/>
</dbReference>
<gene>
    <name evidence="1" type="ORF">EAI_17026</name>
</gene>
<sequence>MFASLVDSKVMSTWNEPDFNTKVSLLKKKIGESIIRSMRYEPCTSIADTQQVLEQRLTNVDFETNPPTEIFPHRAAYFRSFSLLDSVVLNKEPAQSSRRGQRQWKYKRCYCHLLDQINMFSQTLGKDGKFQLFICLAVR</sequence>
<accession>E2C879</accession>
<evidence type="ECO:0000313" key="1">
    <source>
        <dbReference type="EMBL" id="EFN75843.1"/>
    </source>
</evidence>
<dbReference type="InterPro" id="IPR047278">
    <property type="entry name" value="DEN5A/B"/>
</dbReference>
<protein>
    <submittedName>
        <fullName evidence="1">Uncharacterized protein</fullName>
    </submittedName>
</protein>
<dbReference type="AlphaFoldDB" id="E2C879"/>
<dbReference type="Proteomes" id="UP000008237">
    <property type="component" value="Unassembled WGS sequence"/>
</dbReference>
<name>E2C879_HARSA</name>
<proteinExistence type="predicted"/>
<dbReference type="OrthoDB" id="6019893at2759"/>
<organism evidence="2">
    <name type="scientific">Harpegnathos saltator</name>
    <name type="common">Jerdon's jumping ant</name>
    <dbReference type="NCBI Taxonomy" id="610380"/>
    <lineage>
        <taxon>Eukaryota</taxon>
        <taxon>Metazoa</taxon>
        <taxon>Ecdysozoa</taxon>
        <taxon>Arthropoda</taxon>
        <taxon>Hexapoda</taxon>
        <taxon>Insecta</taxon>
        <taxon>Pterygota</taxon>
        <taxon>Neoptera</taxon>
        <taxon>Endopterygota</taxon>
        <taxon>Hymenoptera</taxon>
        <taxon>Apocrita</taxon>
        <taxon>Aculeata</taxon>
        <taxon>Formicoidea</taxon>
        <taxon>Formicidae</taxon>
        <taxon>Ponerinae</taxon>
        <taxon>Ponerini</taxon>
        <taxon>Harpegnathos</taxon>
    </lineage>
</organism>
<dbReference type="InParanoid" id="E2C879"/>